<feature type="transmembrane region" description="Helical" evidence="6">
    <location>
        <begin position="383"/>
        <end position="403"/>
    </location>
</feature>
<gene>
    <name evidence="8" type="ORF">RCC_02887</name>
</gene>
<evidence type="ECO:0000313" key="8">
    <source>
        <dbReference type="EMBL" id="CZT17055.1"/>
    </source>
</evidence>
<dbReference type="GeneID" id="35598098"/>
<dbReference type="EMBL" id="FJUY01000003">
    <property type="protein sequence ID" value="CZT17055.1"/>
    <property type="molecule type" value="Genomic_DNA"/>
</dbReference>
<feature type="transmembrane region" description="Helical" evidence="6">
    <location>
        <begin position="302"/>
        <end position="320"/>
    </location>
</feature>
<dbReference type="GO" id="GO:0022857">
    <property type="term" value="F:transmembrane transporter activity"/>
    <property type="evidence" value="ECO:0007669"/>
    <property type="project" value="InterPro"/>
</dbReference>
<dbReference type="AlphaFoldDB" id="A0A2D3UT57"/>
<evidence type="ECO:0000256" key="2">
    <source>
        <dbReference type="ARBA" id="ARBA00022448"/>
    </source>
</evidence>
<feature type="transmembrane region" description="Helical" evidence="6">
    <location>
        <begin position="219"/>
        <end position="238"/>
    </location>
</feature>
<feature type="transmembrane region" description="Helical" evidence="6">
    <location>
        <begin position="118"/>
        <end position="141"/>
    </location>
</feature>
<evidence type="ECO:0000259" key="7">
    <source>
        <dbReference type="PROSITE" id="PS50850"/>
    </source>
</evidence>
<feature type="domain" description="Major facilitator superfamily (MFS) profile" evidence="7">
    <location>
        <begin position="48"/>
        <end position="510"/>
    </location>
</feature>
<feature type="transmembrane region" description="Helical" evidence="6">
    <location>
        <begin position="352"/>
        <end position="371"/>
    </location>
</feature>
<reference evidence="8 9" key="1">
    <citation type="submission" date="2016-03" db="EMBL/GenBank/DDBJ databases">
        <authorList>
            <person name="Ploux O."/>
        </authorList>
    </citation>
    <scope>NUCLEOTIDE SEQUENCE [LARGE SCALE GENOMIC DNA]</scope>
    <source>
        <strain evidence="8 9">URUG2</strain>
    </source>
</reference>
<dbReference type="GO" id="GO:0016020">
    <property type="term" value="C:membrane"/>
    <property type="evidence" value="ECO:0007669"/>
    <property type="project" value="UniProtKB-SubCell"/>
</dbReference>
<evidence type="ECO:0000256" key="5">
    <source>
        <dbReference type="ARBA" id="ARBA00023136"/>
    </source>
</evidence>
<evidence type="ECO:0000256" key="3">
    <source>
        <dbReference type="ARBA" id="ARBA00022692"/>
    </source>
</evidence>
<feature type="transmembrane region" description="Helical" evidence="6">
    <location>
        <begin position="480"/>
        <end position="501"/>
    </location>
</feature>
<dbReference type="Pfam" id="PF07690">
    <property type="entry name" value="MFS_1"/>
    <property type="match status" value="1"/>
</dbReference>
<sequence length="536" mass="56976">MFSFHTRARSLIPVSAITDYHLKSEAYIEEVEDVEEDVEEQGRQHTCQYILIGLLFLADAMMQSSLSSSVDALLPTNSSCVTMESSFLRSIMQCAYYLGASTGLVWGMAADSMGRRRVALISLWGSLICCFSMAFATTFAAFAGLRYVAGVFGSAGPIAALALLADLTHASKQRTWLVARLPLVVVVGGQVGPLLSAAITHFAQRHFHAVLTDYPALGGQTACGLVVLLITIAEGLLLRETLPTLKSTREEEDSIDCEKAAFLGQSHSNNSQDSLAISIVDALHDDAPSTSPLPSHITISQLLTAPSVLILLASFSALSLHSSTFDLLLPHLGQHATQDIGLGLPCALLQPVMLVVKVVAAASMLCIPALVDKIGLMRLYRTISLTFPALYILLPIIALATAGCGESDVLAGAFSTLATLLKTTLTSAAQVLVLLLALSMAPDASSTGTLIGVISIAEMFKALAVGIAGVSYFLSDDYSMWMVNGALWTALAVIASLGALITRRLRETTRVGTDLPEECLVWQGMFDVDSEDEAGF</sequence>
<dbReference type="InterPro" id="IPR020846">
    <property type="entry name" value="MFS_dom"/>
</dbReference>
<dbReference type="OrthoDB" id="419616at2759"/>
<name>A0A2D3UT57_9PEZI</name>
<evidence type="ECO:0000313" key="9">
    <source>
        <dbReference type="Proteomes" id="UP000225277"/>
    </source>
</evidence>
<feature type="transmembrane region" description="Helical" evidence="6">
    <location>
        <begin position="450"/>
        <end position="474"/>
    </location>
</feature>
<dbReference type="InterPro" id="IPR011701">
    <property type="entry name" value="MFS"/>
</dbReference>
<evidence type="ECO:0000256" key="4">
    <source>
        <dbReference type="ARBA" id="ARBA00022989"/>
    </source>
</evidence>
<comment type="subcellular location">
    <subcellularLocation>
        <location evidence="1">Membrane</location>
        <topology evidence="1">Multi-pass membrane protein</topology>
    </subcellularLocation>
</comment>
<evidence type="ECO:0000256" key="1">
    <source>
        <dbReference type="ARBA" id="ARBA00004141"/>
    </source>
</evidence>
<evidence type="ECO:0000256" key="6">
    <source>
        <dbReference type="SAM" id="Phobius"/>
    </source>
</evidence>
<proteinExistence type="predicted"/>
<keyword evidence="9" id="KW-1185">Reference proteome</keyword>
<keyword evidence="4 6" id="KW-1133">Transmembrane helix</keyword>
<feature type="transmembrane region" description="Helical" evidence="6">
    <location>
        <begin position="177"/>
        <end position="199"/>
    </location>
</feature>
<accession>A0A2D3UT57</accession>
<dbReference type="Proteomes" id="UP000225277">
    <property type="component" value="Unassembled WGS sequence"/>
</dbReference>
<keyword evidence="3 6" id="KW-0812">Transmembrane</keyword>
<dbReference type="RefSeq" id="XP_023623948.1">
    <property type="nucleotide sequence ID" value="XM_023768180.1"/>
</dbReference>
<protein>
    <recommendedName>
        <fullName evidence="7">Major facilitator superfamily (MFS) profile domain-containing protein</fullName>
    </recommendedName>
</protein>
<keyword evidence="2" id="KW-0813">Transport</keyword>
<keyword evidence="5 6" id="KW-0472">Membrane</keyword>
<dbReference type="PANTHER" id="PTHR23504:SF6">
    <property type="entry name" value="MULTIDRUG TRANSPORTER, PUTATIVE (AFU_ORTHOLOGUE AFUA_4G08740)-RELATED"/>
    <property type="match status" value="1"/>
</dbReference>
<dbReference type="PROSITE" id="PS50850">
    <property type="entry name" value="MFS"/>
    <property type="match status" value="1"/>
</dbReference>
<dbReference type="Gene3D" id="1.20.1250.20">
    <property type="entry name" value="MFS general substrate transporter like domains"/>
    <property type="match status" value="1"/>
</dbReference>
<organism evidence="8 9">
    <name type="scientific">Ramularia collo-cygni</name>
    <dbReference type="NCBI Taxonomy" id="112498"/>
    <lineage>
        <taxon>Eukaryota</taxon>
        <taxon>Fungi</taxon>
        <taxon>Dikarya</taxon>
        <taxon>Ascomycota</taxon>
        <taxon>Pezizomycotina</taxon>
        <taxon>Dothideomycetes</taxon>
        <taxon>Dothideomycetidae</taxon>
        <taxon>Mycosphaerellales</taxon>
        <taxon>Mycosphaerellaceae</taxon>
        <taxon>Ramularia</taxon>
    </lineage>
</organism>
<feature type="transmembrane region" description="Helical" evidence="6">
    <location>
        <begin position="147"/>
        <end position="165"/>
    </location>
</feature>
<dbReference type="SUPFAM" id="SSF103473">
    <property type="entry name" value="MFS general substrate transporter"/>
    <property type="match status" value="1"/>
</dbReference>
<feature type="transmembrane region" description="Helical" evidence="6">
    <location>
        <begin position="409"/>
        <end position="438"/>
    </location>
</feature>
<dbReference type="PANTHER" id="PTHR23504">
    <property type="entry name" value="MAJOR FACILITATOR SUPERFAMILY DOMAIN-CONTAINING PROTEIN 10"/>
    <property type="match status" value="1"/>
</dbReference>
<dbReference type="InterPro" id="IPR036259">
    <property type="entry name" value="MFS_trans_sf"/>
</dbReference>